<dbReference type="InterPro" id="IPR001753">
    <property type="entry name" value="Enoyl-CoA_hydra/iso"/>
</dbReference>
<evidence type="ECO:0000313" key="4">
    <source>
        <dbReference type="EMBL" id="MFC6280423.1"/>
    </source>
</evidence>
<dbReference type="InterPro" id="IPR018376">
    <property type="entry name" value="Enoyl-CoA_hyd/isom_CS"/>
</dbReference>
<dbReference type="PANTHER" id="PTHR11941">
    <property type="entry name" value="ENOYL-COA HYDRATASE-RELATED"/>
    <property type="match status" value="1"/>
</dbReference>
<gene>
    <name evidence="4" type="ORF">ACFQND_04175</name>
</gene>
<comment type="similarity">
    <text evidence="1 3">Belongs to the enoyl-CoA hydratase/isomerase family.</text>
</comment>
<dbReference type="Pfam" id="PF00378">
    <property type="entry name" value="ECH_1"/>
    <property type="match status" value="1"/>
</dbReference>
<evidence type="ECO:0000256" key="3">
    <source>
        <dbReference type="RuleBase" id="RU003707"/>
    </source>
</evidence>
<dbReference type="PROSITE" id="PS00166">
    <property type="entry name" value="ENOYL_COA_HYDRATASE"/>
    <property type="match status" value="1"/>
</dbReference>
<evidence type="ECO:0000313" key="5">
    <source>
        <dbReference type="Proteomes" id="UP001596270"/>
    </source>
</evidence>
<dbReference type="InterPro" id="IPR014748">
    <property type="entry name" value="Enoyl-CoA_hydra_C"/>
</dbReference>
<evidence type="ECO:0000256" key="2">
    <source>
        <dbReference type="ARBA" id="ARBA00023239"/>
    </source>
</evidence>
<dbReference type="RefSeq" id="WP_371437929.1">
    <property type="nucleotide sequence ID" value="NZ_JBHSRS010000013.1"/>
</dbReference>
<dbReference type="Gene3D" id="1.10.12.10">
    <property type="entry name" value="Lyase 2-enoyl-coa Hydratase, Chain A, domain 2"/>
    <property type="match status" value="1"/>
</dbReference>
<sequence>MTATVSLDISGALARVTLSHTGKFNAMSRAMWVELRSVFLSIQNDPAIRCVLIKGEGGHFCAGGDISEYAGFRFAEASLRDFHENDVWGGLQAMLDCDVPVVAQIEGNCMGAGLEISSCCDIRMAAESARFGAPIAKLGFPMAPREAALVLRAVGELTAREMLLSAAVLDAAEMKQRGFLNSVVADPELAAAVHSCAERIASLASGAARLNKQSFRALAGVSPAQPAIDLIANAYAYADAPEHREGVRAFIEKRQPRFGR</sequence>
<keyword evidence="2" id="KW-0456">Lyase</keyword>
<dbReference type="InterPro" id="IPR029045">
    <property type="entry name" value="ClpP/crotonase-like_dom_sf"/>
</dbReference>
<dbReference type="Gene3D" id="3.90.226.10">
    <property type="entry name" value="2-enoyl-CoA Hydratase, Chain A, domain 1"/>
    <property type="match status" value="1"/>
</dbReference>
<evidence type="ECO:0000256" key="1">
    <source>
        <dbReference type="ARBA" id="ARBA00005254"/>
    </source>
</evidence>
<comment type="caution">
    <text evidence="4">The sequence shown here is derived from an EMBL/GenBank/DDBJ whole genome shotgun (WGS) entry which is preliminary data.</text>
</comment>
<keyword evidence="5" id="KW-1185">Reference proteome</keyword>
<proteinExistence type="inferred from homology"/>
<dbReference type="SUPFAM" id="SSF52096">
    <property type="entry name" value="ClpP/crotonase"/>
    <property type="match status" value="1"/>
</dbReference>
<protein>
    <submittedName>
        <fullName evidence="4">Enoyl-CoA hydratase/isomerase family protein</fullName>
    </submittedName>
</protein>
<name>A0ABW1TU10_9BURK</name>
<dbReference type="PANTHER" id="PTHR11941:SF54">
    <property type="entry name" value="ENOYL-COA HYDRATASE, MITOCHONDRIAL"/>
    <property type="match status" value="1"/>
</dbReference>
<accession>A0ABW1TU10</accession>
<organism evidence="4 5">
    <name type="scientific">Polaromonas aquatica</name>
    <dbReference type="NCBI Taxonomy" id="332657"/>
    <lineage>
        <taxon>Bacteria</taxon>
        <taxon>Pseudomonadati</taxon>
        <taxon>Pseudomonadota</taxon>
        <taxon>Betaproteobacteria</taxon>
        <taxon>Burkholderiales</taxon>
        <taxon>Comamonadaceae</taxon>
        <taxon>Polaromonas</taxon>
    </lineage>
</organism>
<dbReference type="CDD" id="cd06558">
    <property type="entry name" value="crotonase-like"/>
    <property type="match status" value="1"/>
</dbReference>
<reference evidence="5" key="1">
    <citation type="journal article" date="2019" name="Int. J. Syst. Evol. Microbiol.">
        <title>The Global Catalogue of Microorganisms (GCM) 10K type strain sequencing project: providing services to taxonomists for standard genome sequencing and annotation.</title>
        <authorList>
            <consortium name="The Broad Institute Genomics Platform"/>
            <consortium name="The Broad Institute Genome Sequencing Center for Infectious Disease"/>
            <person name="Wu L."/>
            <person name="Ma J."/>
        </authorList>
    </citation>
    <scope>NUCLEOTIDE SEQUENCE [LARGE SCALE GENOMIC DNA]</scope>
    <source>
        <strain evidence="5">CCUG 39402</strain>
    </source>
</reference>
<dbReference type="EMBL" id="JBHSRS010000013">
    <property type="protein sequence ID" value="MFC6280423.1"/>
    <property type="molecule type" value="Genomic_DNA"/>
</dbReference>
<dbReference type="Proteomes" id="UP001596270">
    <property type="component" value="Unassembled WGS sequence"/>
</dbReference>